<accession>A0ABN3IDE1</accession>
<evidence type="ECO:0000313" key="1">
    <source>
        <dbReference type="EMBL" id="GAA2400595.1"/>
    </source>
</evidence>
<comment type="caution">
    <text evidence="1">The sequence shown here is derived from an EMBL/GenBank/DDBJ whole genome shotgun (WGS) entry which is preliminary data.</text>
</comment>
<keyword evidence="2" id="KW-1185">Reference proteome</keyword>
<reference evidence="1 2" key="1">
    <citation type="journal article" date="2019" name="Int. J. Syst. Evol. Microbiol.">
        <title>The Global Catalogue of Microorganisms (GCM) 10K type strain sequencing project: providing services to taxonomists for standard genome sequencing and annotation.</title>
        <authorList>
            <consortium name="The Broad Institute Genomics Platform"/>
            <consortium name="The Broad Institute Genome Sequencing Center for Infectious Disease"/>
            <person name="Wu L."/>
            <person name="Ma J."/>
        </authorList>
    </citation>
    <scope>NUCLEOTIDE SEQUENCE [LARGE SCALE GENOMIC DNA]</scope>
    <source>
        <strain evidence="1 2">JCM 3325</strain>
    </source>
</reference>
<dbReference type="Proteomes" id="UP001501231">
    <property type="component" value="Unassembled WGS sequence"/>
</dbReference>
<evidence type="ECO:0000313" key="2">
    <source>
        <dbReference type="Proteomes" id="UP001501231"/>
    </source>
</evidence>
<protein>
    <submittedName>
        <fullName evidence="1">Uncharacterized protein</fullName>
    </submittedName>
</protein>
<name>A0ABN3IDE1_9ACTN</name>
<gene>
    <name evidence="1" type="ORF">GCM10010191_04730</name>
</gene>
<dbReference type="EMBL" id="BAAARW010000002">
    <property type="protein sequence ID" value="GAA2400595.1"/>
    <property type="molecule type" value="Genomic_DNA"/>
</dbReference>
<organism evidence="1 2">
    <name type="scientific">Actinomadura vinacea</name>
    <dbReference type="NCBI Taxonomy" id="115336"/>
    <lineage>
        <taxon>Bacteria</taxon>
        <taxon>Bacillati</taxon>
        <taxon>Actinomycetota</taxon>
        <taxon>Actinomycetes</taxon>
        <taxon>Streptosporangiales</taxon>
        <taxon>Thermomonosporaceae</taxon>
        <taxon>Actinomadura</taxon>
    </lineage>
</organism>
<sequence>MGNTDNVSAGSKGFAYFGAAGTAALADITSNWPSGWGDAGIIKEEGLTEALAREEVTHMGWDHGAALPPVFAGGGCGDPAGPQGDRLAWGVARAGRAGGVEDLLSDVEELLGRSRRGARLQGGSGPSWRWTSRRAGISTSRGCTGGGGW</sequence>
<proteinExistence type="predicted"/>
<dbReference type="RefSeq" id="WP_344586649.1">
    <property type="nucleotide sequence ID" value="NZ_BAAARW010000002.1"/>
</dbReference>